<name>A0A6J6GVI5_9ZZZZ</name>
<dbReference type="AlphaFoldDB" id="A0A6J6GVI5"/>
<proteinExistence type="predicted"/>
<protein>
    <submittedName>
        <fullName evidence="1">Unannotated protein</fullName>
    </submittedName>
</protein>
<reference evidence="1" key="1">
    <citation type="submission" date="2020-05" db="EMBL/GenBank/DDBJ databases">
        <authorList>
            <person name="Chiriac C."/>
            <person name="Salcher M."/>
            <person name="Ghai R."/>
            <person name="Kavagutti S V."/>
        </authorList>
    </citation>
    <scope>NUCLEOTIDE SEQUENCE</scope>
</reference>
<accession>A0A6J6GVI5</accession>
<evidence type="ECO:0000313" key="1">
    <source>
        <dbReference type="EMBL" id="CAB4604340.1"/>
    </source>
</evidence>
<gene>
    <name evidence="1" type="ORF">UFOPK1762_02148</name>
</gene>
<organism evidence="1">
    <name type="scientific">freshwater metagenome</name>
    <dbReference type="NCBI Taxonomy" id="449393"/>
    <lineage>
        <taxon>unclassified sequences</taxon>
        <taxon>metagenomes</taxon>
        <taxon>ecological metagenomes</taxon>
    </lineage>
</organism>
<dbReference type="EMBL" id="CAEZTY010000176">
    <property type="protein sequence ID" value="CAB4604340.1"/>
    <property type="molecule type" value="Genomic_DNA"/>
</dbReference>
<sequence>MEALPIGIFLALATNRSKEALGCGVGANHHGNIGKARKDLCASRLHGLCARSTRGIRRRNLRARPTHCLGERGASNKAGVAVTNGVGTGHELNVAPGNIGIGKSSLGRDKSVVDEILSPLAPWMHACTENYKITFGCHHALPFGAEGAQVQIQWSTPSSSR</sequence>